<protein>
    <submittedName>
        <fullName evidence="1">Uncharacterized protein</fullName>
    </submittedName>
</protein>
<reference evidence="1 2" key="1">
    <citation type="submission" date="2024-06" db="EMBL/GenBank/DDBJ databases">
        <authorList>
            <person name="Bataeva Y.V."/>
            <person name="Grigorian L.N."/>
            <person name="Solomentsev V.I."/>
        </authorList>
    </citation>
    <scope>NUCLEOTIDE SEQUENCE [LARGE SCALE GENOMIC DNA]</scope>
    <source>
        <strain evidence="2">SCPM-O-B-12605 (RCAM04882)</strain>
    </source>
</reference>
<dbReference type="RefSeq" id="WP_352986851.1">
    <property type="nucleotide sequence ID" value="NZ_JBEQNA010000017.1"/>
</dbReference>
<evidence type="ECO:0000313" key="1">
    <source>
        <dbReference type="EMBL" id="MES0838011.1"/>
    </source>
</evidence>
<accession>A0ABV2A4V5</accession>
<gene>
    <name evidence="1" type="ORF">ABUK86_29855</name>
</gene>
<evidence type="ECO:0000313" key="2">
    <source>
        <dbReference type="Proteomes" id="UP001432401"/>
    </source>
</evidence>
<keyword evidence="2" id="KW-1185">Reference proteome</keyword>
<dbReference type="EMBL" id="JBEQNB010000023">
    <property type="protein sequence ID" value="MES0838011.1"/>
    <property type="molecule type" value="Genomic_DNA"/>
</dbReference>
<name>A0ABV2A4V5_9ACTN</name>
<sequence length="68" mass="7526">MARYLNPSALVAVRHLASEAMRARRPRRAARVRHYVPEPSAFRVPVAVPALDVLGAVLDGLRRLEVLA</sequence>
<dbReference type="Proteomes" id="UP001432401">
    <property type="component" value="Unassembled WGS sequence"/>
</dbReference>
<proteinExistence type="predicted"/>
<organism evidence="1 2">
    <name type="scientific">Nocardiopsis tropica</name>
    <dbReference type="NCBI Taxonomy" id="109330"/>
    <lineage>
        <taxon>Bacteria</taxon>
        <taxon>Bacillati</taxon>
        <taxon>Actinomycetota</taxon>
        <taxon>Actinomycetes</taxon>
        <taxon>Streptosporangiales</taxon>
        <taxon>Nocardiopsidaceae</taxon>
        <taxon>Nocardiopsis</taxon>
    </lineage>
</organism>
<comment type="caution">
    <text evidence="1">The sequence shown here is derived from an EMBL/GenBank/DDBJ whole genome shotgun (WGS) entry which is preliminary data.</text>
</comment>